<comment type="cofactor">
    <cofactor evidence="1 7">
        <name>heme</name>
        <dbReference type="ChEBI" id="CHEBI:30413"/>
    </cofactor>
</comment>
<evidence type="ECO:0000256" key="4">
    <source>
        <dbReference type="ARBA" id="ARBA00023002"/>
    </source>
</evidence>
<keyword evidence="5 7" id="KW-0408">Iron</keyword>
<dbReference type="Gene3D" id="1.10.630.10">
    <property type="entry name" value="Cytochrome P450"/>
    <property type="match status" value="1"/>
</dbReference>
<dbReference type="PRINTS" id="PR00385">
    <property type="entry name" value="P450"/>
</dbReference>
<dbReference type="GO" id="GO:0005506">
    <property type="term" value="F:iron ion binding"/>
    <property type="evidence" value="ECO:0007669"/>
    <property type="project" value="InterPro"/>
</dbReference>
<evidence type="ECO:0000256" key="7">
    <source>
        <dbReference type="PIRSR" id="PIRSR602401-1"/>
    </source>
</evidence>
<accession>A0A316VFN1</accession>
<dbReference type="InterPro" id="IPR001128">
    <property type="entry name" value="Cyt_P450"/>
</dbReference>
<dbReference type="STRING" id="1280837.A0A316VFN1"/>
<dbReference type="GO" id="GO:0016705">
    <property type="term" value="F:oxidoreductase activity, acting on paired donors, with incorporation or reduction of molecular oxygen"/>
    <property type="evidence" value="ECO:0007669"/>
    <property type="project" value="InterPro"/>
</dbReference>
<name>A0A316VFN1_9BASI</name>
<dbReference type="RefSeq" id="XP_025356642.1">
    <property type="nucleotide sequence ID" value="XM_025495700.1"/>
</dbReference>
<dbReference type="PANTHER" id="PTHR24305:SF187">
    <property type="entry name" value="P450, PUTATIVE (EUROFUNG)-RELATED"/>
    <property type="match status" value="1"/>
</dbReference>
<reference evidence="8 9" key="1">
    <citation type="journal article" date="2018" name="Mol. Biol. Evol.">
        <title>Broad Genomic Sampling Reveals a Smut Pathogenic Ancestry of the Fungal Clade Ustilaginomycotina.</title>
        <authorList>
            <person name="Kijpornyongpan T."/>
            <person name="Mondo S.J."/>
            <person name="Barry K."/>
            <person name="Sandor L."/>
            <person name="Lee J."/>
            <person name="Lipzen A."/>
            <person name="Pangilinan J."/>
            <person name="LaButti K."/>
            <person name="Hainaut M."/>
            <person name="Henrissat B."/>
            <person name="Grigoriev I.V."/>
            <person name="Spatafora J.W."/>
            <person name="Aime M.C."/>
        </authorList>
    </citation>
    <scope>NUCLEOTIDE SEQUENCE [LARGE SCALE GENOMIC DNA]</scope>
    <source>
        <strain evidence="8 9">MCA 3882</strain>
    </source>
</reference>
<dbReference type="SUPFAM" id="SSF48264">
    <property type="entry name" value="Cytochrome P450"/>
    <property type="match status" value="1"/>
</dbReference>
<evidence type="ECO:0000313" key="8">
    <source>
        <dbReference type="EMBL" id="PWN36340.1"/>
    </source>
</evidence>
<dbReference type="GeneID" id="37017481"/>
<evidence type="ECO:0000256" key="5">
    <source>
        <dbReference type="ARBA" id="ARBA00023004"/>
    </source>
</evidence>
<evidence type="ECO:0000256" key="6">
    <source>
        <dbReference type="ARBA" id="ARBA00023033"/>
    </source>
</evidence>
<dbReference type="GO" id="GO:0020037">
    <property type="term" value="F:heme binding"/>
    <property type="evidence" value="ECO:0007669"/>
    <property type="project" value="InterPro"/>
</dbReference>
<dbReference type="GO" id="GO:0004497">
    <property type="term" value="F:monooxygenase activity"/>
    <property type="evidence" value="ECO:0007669"/>
    <property type="project" value="UniProtKB-KW"/>
</dbReference>
<dbReference type="InterPro" id="IPR050121">
    <property type="entry name" value="Cytochrome_P450_monoxygenase"/>
</dbReference>
<dbReference type="CDD" id="cd11061">
    <property type="entry name" value="CYP67-like"/>
    <property type="match status" value="1"/>
</dbReference>
<protein>
    <submittedName>
        <fullName evidence="8">Cytochrome P450</fullName>
    </submittedName>
</protein>
<gene>
    <name evidence="8" type="ORF">FA14DRAFT_104135</name>
</gene>
<dbReference type="PRINTS" id="PR00463">
    <property type="entry name" value="EP450I"/>
</dbReference>
<feature type="binding site" description="axial binding residue" evidence="7">
    <location>
        <position position="448"/>
    </location>
    <ligand>
        <name>heme</name>
        <dbReference type="ChEBI" id="CHEBI:30413"/>
    </ligand>
    <ligandPart>
        <name>Fe</name>
        <dbReference type="ChEBI" id="CHEBI:18248"/>
    </ligandPart>
</feature>
<proteinExistence type="inferred from homology"/>
<evidence type="ECO:0000256" key="2">
    <source>
        <dbReference type="ARBA" id="ARBA00010617"/>
    </source>
</evidence>
<dbReference type="PANTHER" id="PTHR24305">
    <property type="entry name" value="CYTOCHROME P450"/>
    <property type="match status" value="1"/>
</dbReference>
<dbReference type="InParanoid" id="A0A316VFN1"/>
<feature type="non-terminal residue" evidence="8">
    <location>
        <position position="502"/>
    </location>
</feature>
<dbReference type="Pfam" id="PF00067">
    <property type="entry name" value="p450"/>
    <property type="match status" value="1"/>
</dbReference>
<organism evidence="8 9">
    <name type="scientific">Meira miltonrushii</name>
    <dbReference type="NCBI Taxonomy" id="1280837"/>
    <lineage>
        <taxon>Eukaryota</taxon>
        <taxon>Fungi</taxon>
        <taxon>Dikarya</taxon>
        <taxon>Basidiomycota</taxon>
        <taxon>Ustilaginomycotina</taxon>
        <taxon>Exobasidiomycetes</taxon>
        <taxon>Exobasidiales</taxon>
        <taxon>Brachybasidiaceae</taxon>
        <taxon>Meira</taxon>
    </lineage>
</organism>
<sequence length="502" mass="57142">ALYTTTLLMSIAIYRLFFHKLRKYPGPITFALTKWTSVPMDAAGERPHTFTKLHDRYGDIVRVGPRELSINDPNAVTSILGGTSKCVKGPWYQGVHGGKGERALNLHVTMNPTHRRQRRRIWDQAFSVRALQSYEEQLLASTRQVMQQLNKLAGEKEAVPVDQWCCLYSFDIMGELGFSRSFNMVQKGKFSNEIHLLESFMSAVMIIGNVPYLSHILRLLPNPLVAFDDYTEEAVKERVQREKNLQADKEGQVARVPDVFSYLLEEDTENGWKHTWKELIADAQLLIVAGSDTSSSTLSLALYNLATNRECLESLRKELEQVFGKDIETSEIQDFDALNKDCPYLNAVINETMRLFPPVASGVQRVTPNKGQFGAKSDQTEIKLRNKKSLFLPPGTVVSIPTSLIQRDPRNFSPHPNNFRPERWISPEREEAFEKNAFVPFGYGPSGCVGKSLAYMEMRLFLAQFVMQFDIRLAENFDQNAFLDGIKDTFTMTRQKPLNVQI</sequence>
<evidence type="ECO:0000256" key="3">
    <source>
        <dbReference type="ARBA" id="ARBA00022723"/>
    </source>
</evidence>
<evidence type="ECO:0000256" key="1">
    <source>
        <dbReference type="ARBA" id="ARBA00001971"/>
    </source>
</evidence>
<dbReference type="Proteomes" id="UP000245771">
    <property type="component" value="Unassembled WGS sequence"/>
</dbReference>
<feature type="non-terminal residue" evidence="8">
    <location>
        <position position="1"/>
    </location>
</feature>
<dbReference type="OrthoDB" id="6692864at2759"/>
<dbReference type="InterPro" id="IPR002401">
    <property type="entry name" value="Cyt_P450_E_grp-I"/>
</dbReference>
<evidence type="ECO:0000313" key="9">
    <source>
        <dbReference type="Proteomes" id="UP000245771"/>
    </source>
</evidence>
<keyword evidence="6" id="KW-0503">Monooxygenase</keyword>
<keyword evidence="4" id="KW-0560">Oxidoreductase</keyword>
<keyword evidence="7" id="KW-0349">Heme</keyword>
<dbReference type="InterPro" id="IPR036396">
    <property type="entry name" value="Cyt_P450_sf"/>
</dbReference>
<keyword evidence="9" id="KW-1185">Reference proteome</keyword>
<comment type="similarity">
    <text evidence="2">Belongs to the cytochrome P450 family.</text>
</comment>
<dbReference type="AlphaFoldDB" id="A0A316VFN1"/>
<dbReference type="EMBL" id="KZ819603">
    <property type="protein sequence ID" value="PWN36340.1"/>
    <property type="molecule type" value="Genomic_DNA"/>
</dbReference>
<keyword evidence="3 7" id="KW-0479">Metal-binding</keyword>